<accession>A0A2Z6RC91</accession>
<dbReference type="EMBL" id="BEXD01003057">
    <property type="protein sequence ID" value="GBC00106.1"/>
    <property type="molecule type" value="Genomic_DNA"/>
</dbReference>
<dbReference type="Proteomes" id="UP000247702">
    <property type="component" value="Unassembled WGS sequence"/>
</dbReference>
<feature type="domain" description="SANTA" evidence="2">
    <location>
        <begin position="306"/>
        <end position="372"/>
    </location>
</feature>
<evidence type="ECO:0000313" key="4">
    <source>
        <dbReference type="EMBL" id="GET02473.1"/>
    </source>
</evidence>
<name>A0A2Z6RC91_9GLOM</name>
<evidence type="ECO:0000256" key="1">
    <source>
        <dbReference type="SAM" id="MobiDB-lite"/>
    </source>
</evidence>
<evidence type="ECO:0000313" key="3">
    <source>
        <dbReference type="EMBL" id="GBC00106.1"/>
    </source>
</evidence>
<dbReference type="EMBL" id="BLAL01000311">
    <property type="protein sequence ID" value="GET02473.1"/>
    <property type="molecule type" value="Genomic_DNA"/>
</dbReference>
<dbReference type="InterPro" id="IPR015216">
    <property type="entry name" value="SANTA"/>
</dbReference>
<proteinExistence type="predicted"/>
<dbReference type="Pfam" id="PF09133">
    <property type="entry name" value="SANTA"/>
    <property type="match status" value="1"/>
</dbReference>
<feature type="region of interest" description="Disordered" evidence="1">
    <location>
        <begin position="434"/>
        <end position="567"/>
    </location>
</feature>
<evidence type="ECO:0000259" key="2">
    <source>
        <dbReference type="Pfam" id="PF09133"/>
    </source>
</evidence>
<reference evidence="4" key="2">
    <citation type="submission" date="2019-10" db="EMBL/GenBank/DDBJ databases">
        <title>Conservation and host-specific expression of non-tandemly repeated heterogenous ribosome RNA gene in arbuscular mycorrhizal fungi.</title>
        <authorList>
            <person name="Maeda T."/>
            <person name="Kobayashi Y."/>
            <person name="Nakagawa T."/>
            <person name="Ezawa T."/>
            <person name="Yamaguchi K."/>
            <person name="Bino T."/>
            <person name="Nishimoto Y."/>
            <person name="Shigenobu S."/>
            <person name="Kawaguchi M."/>
        </authorList>
    </citation>
    <scope>NUCLEOTIDE SEQUENCE</scope>
    <source>
        <strain evidence="4">HR1</strain>
    </source>
</reference>
<feature type="compositionally biased region" description="Basic residues" evidence="1">
    <location>
        <begin position="522"/>
        <end position="540"/>
    </location>
</feature>
<comment type="caution">
    <text evidence="3">The sequence shown here is derived from an EMBL/GenBank/DDBJ whole genome shotgun (WGS) entry which is preliminary data.</text>
</comment>
<protein>
    <submittedName>
        <fullName evidence="4">Mis18-binding protein 1</fullName>
    </submittedName>
</protein>
<organism evidence="3 5">
    <name type="scientific">Rhizophagus clarus</name>
    <dbReference type="NCBI Taxonomy" id="94130"/>
    <lineage>
        <taxon>Eukaryota</taxon>
        <taxon>Fungi</taxon>
        <taxon>Fungi incertae sedis</taxon>
        <taxon>Mucoromycota</taxon>
        <taxon>Glomeromycotina</taxon>
        <taxon>Glomeromycetes</taxon>
        <taxon>Glomerales</taxon>
        <taxon>Glomeraceae</taxon>
        <taxon>Rhizophagus</taxon>
    </lineage>
</organism>
<evidence type="ECO:0000313" key="5">
    <source>
        <dbReference type="Proteomes" id="UP000247702"/>
    </source>
</evidence>
<dbReference type="STRING" id="94130.A0A2Z6RC91"/>
<dbReference type="OrthoDB" id="118550at2759"/>
<dbReference type="Proteomes" id="UP000615446">
    <property type="component" value="Unassembled WGS sequence"/>
</dbReference>
<feature type="region of interest" description="Disordered" evidence="1">
    <location>
        <begin position="408"/>
        <end position="427"/>
    </location>
</feature>
<sequence>MDEKPSISKNSLFNIFKNNNEAVLRSPTPSHLLNRSGNSAFKVPPFGSTPVNYNNIPLQLGNEHLLLSQQFHHTSANDYDLEENFPSFPSSVITTPTILSNLSPSSIYSPHSQNLGHGLEATIIPGNSLQNPLSFSSFQPITGTFLGNSHGKMENQQKHPIRPLPVRGVSPQLHYTFSKDSNIVLSLNDNDNDSINNDSIRNIDSISLVKDDNNSTRQDEEIKMVSFDNEDLESIISYQYDFEMLDKSKQVIQVNQSNQIEQASEDDKCLELIKWHLKIISIKDIPVSEIPEGIIPEGTDFWMILSGIINGTRDKWHSGAVIARENNRRVQTAKDKSYVLIGKLSAKKMKADGFSEGLIKAFEDGFPENWRELLLADLKSLNDEISFSFKESHVLNLCEESSSCEKHINSEEESTPQKDNSSTCEEQNEIISLEENVSPVETPELQGSSKRRFKTPDQKQGVVTSSGRLIRAPGNWWEVNPVNPEPNVKEEPKRRRSSKRVIPLTKKQPATGKYTQPSKTEAKKRNRKQLYRGTRKRRAPRKDNATGNMSEAFHEERTGKVNTEKITADMPRHEVYVLVETGKPK</sequence>
<gene>
    <name evidence="4" type="ORF">RCL2_002885100</name>
    <name evidence="3" type="ORF">RclHR1_03750005</name>
</gene>
<reference evidence="3 5" key="1">
    <citation type="submission" date="2017-11" db="EMBL/GenBank/DDBJ databases">
        <title>The genome of Rhizophagus clarus HR1 reveals common genetic basis of auxotrophy among arbuscular mycorrhizal fungi.</title>
        <authorList>
            <person name="Kobayashi Y."/>
        </authorList>
    </citation>
    <scope>NUCLEOTIDE SEQUENCE [LARGE SCALE GENOMIC DNA]</scope>
    <source>
        <strain evidence="3 5">HR1</strain>
    </source>
</reference>
<feature type="compositionally biased region" description="Basic and acidic residues" evidence="1">
    <location>
        <begin position="552"/>
        <end position="567"/>
    </location>
</feature>
<dbReference type="AlphaFoldDB" id="A0A2Z6RC91"/>
<feature type="compositionally biased region" description="Low complexity" evidence="1">
    <location>
        <begin position="475"/>
        <end position="486"/>
    </location>
</feature>
<keyword evidence="5" id="KW-1185">Reference proteome</keyword>